<dbReference type="InterPro" id="IPR001128">
    <property type="entry name" value="Cyt_P450"/>
</dbReference>
<comment type="similarity">
    <text evidence="2 9">Belongs to the cytochrome P450 family.</text>
</comment>
<dbReference type="OrthoDB" id="1470350at2759"/>
<dbReference type="Gene3D" id="1.10.630.10">
    <property type="entry name" value="Cytochrome P450"/>
    <property type="match status" value="1"/>
</dbReference>
<evidence type="ECO:0000256" key="3">
    <source>
        <dbReference type="ARBA" id="ARBA00022617"/>
    </source>
</evidence>
<dbReference type="AlphaFoldDB" id="A0A8H3IE80"/>
<dbReference type="InterPro" id="IPR017972">
    <property type="entry name" value="Cyt_P450_CS"/>
</dbReference>
<keyword evidence="6 8" id="KW-0408">Iron</keyword>
<dbReference type="PRINTS" id="PR00464">
    <property type="entry name" value="EP450II"/>
</dbReference>
<evidence type="ECO:0000256" key="4">
    <source>
        <dbReference type="ARBA" id="ARBA00022723"/>
    </source>
</evidence>
<evidence type="ECO:0000256" key="1">
    <source>
        <dbReference type="ARBA" id="ARBA00001971"/>
    </source>
</evidence>
<organism evidence="10 11">
    <name type="scientific">Imshaugia aleurites</name>
    <dbReference type="NCBI Taxonomy" id="172621"/>
    <lineage>
        <taxon>Eukaryota</taxon>
        <taxon>Fungi</taxon>
        <taxon>Dikarya</taxon>
        <taxon>Ascomycota</taxon>
        <taxon>Pezizomycotina</taxon>
        <taxon>Lecanoromycetes</taxon>
        <taxon>OSLEUM clade</taxon>
        <taxon>Lecanoromycetidae</taxon>
        <taxon>Lecanorales</taxon>
        <taxon>Lecanorineae</taxon>
        <taxon>Parmeliaceae</taxon>
        <taxon>Imshaugia</taxon>
    </lineage>
</organism>
<evidence type="ECO:0000313" key="10">
    <source>
        <dbReference type="EMBL" id="CAF9912680.1"/>
    </source>
</evidence>
<accession>A0A8H3IE80</accession>
<comment type="caution">
    <text evidence="10">The sequence shown here is derived from an EMBL/GenBank/DDBJ whole genome shotgun (WGS) entry which is preliminary data.</text>
</comment>
<dbReference type="Proteomes" id="UP000664534">
    <property type="component" value="Unassembled WGS sequence"/>
</dbReference>
<keyword evidence="7 9" id="KW-0503">Monooxygenase</keyword>
<dbReference type="InterPro" id="IPR002402">
    <property type="entry name" value="Cyt_P450_E_grp-II"/>
</dbReference>
<dbReference type="SUPFAM" id="SSF48264">
    <property type="entry name" value="Cytochrome P450"/>
    <property type="match status" value="1"/>
</dbReference>
<gene>
    <name evidence="10" type="ORF">IMSHALPRED_000384</name>
</gene>
<dbReference type="Pfam" id="PF00067">
    <property type="entry name" value="p450"/>
    <property type="match status" value="1"/>
</dbReference>
<evidence type="ECO:0000256" key="9">
    <source>
        <dbReference type="RuleBase" id="RU000461"/>
    </source>
</evidence>
<sequence length="438" mass="49274">MFHFRQTGNTVEQVFIGTTAFDTIEPANLEALLSTKFKDFSFGKRRDITIEMFGDGIFNQEGPSWKHSRELLRAPLQHKHYENLDVFKQGVDDLIDILSSQSAAIDLQPLLFRLTLDVATEFLFGESVNSLKAPKSANEQTFGEAFTTAQETVTQRFRLPDFYWMIGGSKFRKACKDVHCFADEIITRNLSRSSGKSRVFLDAVAESTVDRDALRGQIISLLVAGRDTTACLITWTFFLLVRHPKILEKLRTEIAGNCFDPASLTRADLRKMSYLQNVLNETLRLYPSVPVNNRVATRTTVLPTGGGPDRTAPVLIPKGSTVSYSVYAMHRRSDLYGLDSELFRPERWDEDMPMRQDKTNATWGYLPFNGGPRTCIGLDFALTEAAYTVVRLLHRFPVIRLPAGEKVEIIGVEKQTMTLVLSSTEGCMVAFASGEEQK</sequence>
<dbReference type="CDD" id="cd11063">
    <property type="entry name" value="CYP52"/>
    <property type="match status" value="1"/>
</dbReference>
<dbReference type="GO" id="GO:0016712">
    <property type="term" value="F:oxidoreductase activity, acting on paired donors, with incorporation or reduction of molecular oxygen, reduced flavin or flavoprotein as one donor, and incorporation of one atom of oxygen"/>
    <property type="evidence" value="ECO:0007669"/>
    <property type="project" value="InterPro"/>
</dbReference>
<reference evidence="10" key="1">
    <citation type="submission" date="2021-03" db="EMBL/GenBank/DDBJ databases">
        <authorList>
            <person name="Tagirdzhanova G."/>
        </authorList>
    </citation>
    <scope>NUCLEOTIDE SEQUENCE</scope>
</reference>
<dbReference type="GO" id="GO:0005506">
    <property type="term" value="F:iron ion binding"/>
    <property type="evidence" value="ECO:0007669"/>
    <property type="project" value="InterPro"/>
</dbReference>
<feature type="binding site" description="axial binding residue" evidence="8">
    <location>
        <position position="375"/>
    </location>
    <ligand>
        <name>heme</name>
        <dbReference type="ChEBI" id="CHEBI:30413"/>
    </ligand>
    <ligandPart>
        <name>Fe</name>
        <dbReference type="ChEBI" id="CHEBI:18248"/>
    </ligandPart>
</feature>
<dbReference type="PRINTS" id="PR01239">
    <property type="entry name" value="EP450IICYP52"/>
</dbReference>
<dbReference type="InterPro" id="IPR002974">
    <property type="entry name" value="Cyt_P450_E_CYP52_ascomycetes"/>
</dbReference>
<dbReference type="PANTHER" id="PTHR24287:SF18">
    <property type="entry name" value="CYTOCHROME P450 MONOOXYGENASE APDE-RELATED"/>
    <property type="match status" value="1"/>
</dbReference>
<dbReference type="InterPro" id="IPR036396">
    <property type="entry name" value="Cyt_P450_sf"/>
</dbReference>
<name>A0A8H3IE80_9LECA</name>
<protein>
    <recommendedName>
        <fullName evidence="12">Cytochrome P450 alkane hydroxylase</fullName>
    </recommendedName>
</protein>
<comment type="cofactor">
    <cofactor evidence="1 8">
        <name>heme</name>
        <dbReference type="ChEBI" id="CHEBI:30413"/>
    </cofactor>
</comment>
<keyword evidence="3 8" id="KW-0349">Heme</keyword>
<keyword evidence="5 9" id="KW-0560">Oxidoreductase</keyword>
<evidence type="ECO:0000256" key="2">
    <source>
        <dbReference type="ARBA" id="ARBA00010617"/>
    </source>
</evidence>
<evidence type="ECO:0008006" key="12">
    <source>
        <dbReference type="Google" id="ProtNLM"/>
    </source>
</evidence>
<evidence type="ECO:0000256" key="5">
    <source>
        <dbReference type="ARBA" id="ARBA00023002"/>
    </source>
</evidence>
<evidence type="ECO:0000256" key="8">
    <source>
        <dbReference type="PIRSR" id="PIRSR602402-1"/>
    </source>
</evidence>
<dbReference type="GO" id="GO:0020037">
    <property type="term" value="F:heme binding"/>
    <property type="evidence" value="ECO:0007669"/>
    <property type="project" value="InterPro"/>
</dbReference>
<dbReference type="PROSITE" id="PS00086">
    <property type="entry name" value="CYTOCHROME_P450"/>
    <property type="match status" value="1"/>
</dbReference>
<evidence type="ECO:0000256" key="7">
    <source>
        <dbReference type="ARBA" id="ARBA00023033"/>
    </source>
</evidence>
<keyword evidence="11" id="KW-1185">Reference proteome</keyword>
<keyword evidence="4 8" id="KW-0479">Metal-binding</keyword>
<evidence type="ECO:0000313" key="11">
    <source>
        <dbReference type="Proteomes" id="UP000664534"/>
    </source>
</evidence>
<dbReference type="EMBL" id="CAJPDT010000010">
    <property type="protein sequence ID" value="CAF9912680.1"/>
    <property type="molecule type" value="Genomic_DNA"/>
</dbReference>
<dbReference type="PANTHER" id="PTHR24287">
    <property type="entry name" value="P450, PUTATIVE (EUROFUNG)-RELATED"/>
    <property type="match status" value="1"/>
</dbReference>
<dbReference type="PRINTS" id="PR00385">
    <property type="entry name" value="P450"/>
</dbReference>
<evidence type="ECO:0000256" key="6">
    <source>
        <dbReference type="ARBA" id="ARBA00023004"/>
    </source>
</evidence>
<dbReference type="InterPro" id="IPR047146">
    <property type="entry name" value="Cyt_P450_E_CYP52_fungi"/>
</dbReference>
<proteinExistence type="inferred from homology"/>